<evidence type="ECO:0000313" key="1">
    <source>
        <dbReference type="EMBL" id="MBW63758.1"/>
    </source>
</evidence>
<reference evidence="1" key="1">
    <citation type="submission" date="2018-01" db="EMBL/GenBank/DDBJ databases">
        <title>An insight into the sialome of Amazonian anophelines.</title>
        <authorList>
            <person name="Ribeiro J.M."/>
            <person name="Scarpassa V."/>
            <person name="Calvo E."/>
        </authorList>
    </citation>
    <scope>NUCLEOTIDE SEQUENCE</scope>
    <source>
        <tissue evidence="1">Salivary glands</tissue>
    </source>
</reference>
<protein>
    <submittedName>
        <fullName evidence="1">Putative secreted protein</fullName>
    </submittedName>
</protein>
<sequence>MMEKVGFTFGLWWIACHDTSRSLSSRIVSWKLTSGTFEDSVGDPGSAVICESARRLWSCKTNCMHARRH</sequence>
<dbReference type="EMBL" id="GGFJ01014617">
    <property type="protein sequence ID" value="MBW63758.1"/>
    <property type="molecule type" value="Transcribed_RNA"/>
</dbReference>
<accession>A0A2M4CFR1</accession>
<dbReference type="AlphaFoldDB" id="A0A2M4CFR1"/>
<dbReference type="PROSITE" id="PS51257">
    <property type="entry name" value="PROKAR_LIPOPROTEIN"/>
    <property type="match status" value="1"/>
</dbReference>
<name>A0A2M4CFR1_9DIPT</name>
<organism evidence="1">
    <name type="scientific">Anopheles marajoara</name>
    <dbReference type="NCBI Taxonomy" id="58244"/>
    <lineage>
        <taxon>Eukaryota</taxon>
        <taxon>Metazoa</taxon>
        <taxon>Ecdysozoa</taxon>
        <taxon>Arthropoda</taxon>
        <taxon>Hexapoda</taxon>
        <taxon>Insecta</taxon>
        <taxon>Pterygota</taxon>
        <taxon>Neoptera</taxon>
        <taxon>Endopterygota</taxon>
        <taxon>Diptera</taxon>
        <taxon>Nematocera</taxon>
        <taxon>Culicoidea</taxon>
        <taxon>Culicidae</taxon>
        <taxon>Anophelinae</taxon>
        <taxon>Anopheles</taxon>
    </lineage>
</organism>
<proteinExistence type="predicted"/>